<evidence type="ECO:0000259" key="2">
    <source>
        <dbReference type="Pfam" id="PF12804"/>
    </source>
</evidence>
<keyword evidence="4" id="KW-1185">Reference proteome</keyword>
<evidence type="ECO:0000256" key="1">
    <source>
        <dbReference type="ARBA" id="ARBA00022842"/>
    </source>
</evidence>
<dbReference type="InterPro" id="IPR012184">
    <property type="entry name" value="Bifunc_Mopterin-bd"/>
</dbReference>
<dbReference type="Proteomes" id="UP001589755">
    <property type="component" value="Unassembled WGS sequence"/>
</dbReference>
<dbReference type="PIRSF" id="PIRSF036626">
    <property type="entry name" value="MPTBd_MobAlike"/>
    <property type="match status" value="1"/>
</dbReference>
<reference evidence="3 4" key="1">
    <citation type="submission" date="2024-09" db="EMBL/GenBank/DDBJ databases">
        <authorList>
            <person name="Sun Q."/>
            <person name="Mori K."/>
        </authorList>
    </citation>
    <scope>NUCLEOTIDE SEQUENCE [LARGE SCALE GENOMIC DNA]</scope>
    <source>
        <strain evidence="3 4">CCM 8543</strain>
    </source>
</reference>
<dbReference type="RefSeq" id="WP_261520060.1">
    <property type="nucleotide sequence ID" value="NZ_JAODNW010000008.1"/>
</dbReference>
<dbReference type="PANTHER" id="PTHR43777">
    <property type="entry name" value="MOLYBDENUM COFACTOR CYTIDYLYLTRANSFERASE"/>
    <property type="match status" value="1"/>
</dbReference>
<accession>A0ABV6D389</accession>
<dbReference type="SUPFAM" id="SSF53218">
    <property type="entry name" value="Molybdenum cofactor biosynthesis proteins"/>
    <property type="match status" value="1"/>
</dbReference>
<dbReference type="Gene3D" id="3.40.980.10">
    <property type="entry name" value="MoaB/Mog-like domain"/>
    <property type="match status" value="1"/>
</dbReference>
<dbReference type="PANTHER" id="PTHR43777:SF1">
    <property type="entry name" value="MOLYBDENUM COFACTOR CYTIDYLYLTRANSFERASE"/>
    <property type="match status" value="1"/>
</dbReference>
<dbReference type="InterPro" id="IPR029044">
    <property type="entry name" value="Nucleotide-diphossugar_trans"/>
</dbReference>
<evidence type="ECO:0000313" key="4">
    <source>
        <dbReference type="Proteomes" id="UP001589755"/>
    </source>
</evidence>
<dbReference type="CDD" id="cd04182">
    <property type="entry name" value="GT_2_like_f"/>
    <property type="match status" value="1"/>
</dbReference>
<sequence length="536" mass="55585">MKFGPVAVENACGAVLAHATMAGQKRLRKAHRLTREDVELLLQAGVREVIAAVLDPEDLDEDEAARRIAAALRASGAEARAPATGRVNLHARAAGIFLVDRKVIDAINGIDPAITIATLSPFAAVDAGQMVATVKIIPFAVPENLVAQAEAVCAAREAFCVRPFQPRRVGLVQTVLPGVKASVLDKTARITEARLARSASRLTGEMRPPHEEGRLAAAIRAQVAENDMVLVFGASAVCDEEDVIPAAIRLAGGRVSRVGMPVDPGNLLVVGTLDGKPVLGAPGCARSPRPNGFDWVLDRLMAGLDVSPEEIAGMGVGGLLMEIPSRPQPREAPARAPAPEVWAVLLAAGRSRRMGAHNKLLAAFDGQPLVGRMAQRLAASRAAGAVAVLGHQAEAVSRALAGVAIRQVENPDFATGLASSLKAGIRALPPSASGALVVLADMPHIATADLDRLVEAFLASGGRAIVRATHGGKRGNPVILPRALFGEVERLEGDTGARQIVESAPMEVIEVELGEAASLDVDTPEALRAAGGVAGA</sequence>
<evidence type="ECO:0000313" key="3">
    <source>
        <dbReference type="EMBL" id="MFC0207110.1"/>
    </source>
</evidence>
<dbReference type="EMBL" id="JBHLXD010000002">
    <property type="protein sequence ID" value="MFC0207110.1"/>
    <property type="molecule type" value="Genomic_DNA"/>
</dbReference>
<dbReference type="InterPro" id="IPR025877">
    <property type="entry name" value="MobA-like_NTP_Trfase"/>
</dbReference>
<feature type="domain" description="MobA-like NTP transferase" evidence="2">
    <location>
        <begin position="343"/>
        <end position="503"/>
    </location>
</feature>
<keyword evidence="1" id="KW-0460">Magnesium</keyword>
<gene>
    <name evidence="3" type="ORF">ACFFJ2_01690</name>
</gene>
<comment type="caution">
    <text evidence="3">The sequence shown here is derived from an EMBL/GenBank/DDBJ whole genome shotgun (WGS) entry which is preliminary data.</text>
</comment>
<dbReference type="Pfam" id="PF12804">
    <property type="entry name" value="NTP_transf_3"/>
    <property type="match status" value="1"/>
</dbReference>
<dbReference type="SUPFAM" id="SSF53448">
    <property type="entry name" value="Nucleotide-diphospho-sugar transferases"/>
    <property type="match status" value="1"/>
</dbReference>
<dbReference type="CDD" id="cd03522">
    <property type="entry name" value="MoeA_like"/>
    <property type="match status" value="1"/>
</dbReference>
<organism evidence="3 4">
    <name type="scientific">Chelativorans intermedius</name>
    <dbReference type="NCBI Taxonomy" id="515947"/>
    <lineage>
        <taxon>Bacteria</taxon>
        <taxon>Pseudomonadati</taxon>
        <taxon>Pseudomonadota</taxon>
        <taxon>Alphaproteobacteria</taxon>
        <taxon>Hyphomicrobiales</taxon>
        <taxon>Phyllobacteriaceae</taxon>
        <taxon>Chelativorans</taxon>
    </lineage>
</organism>
<dbReference type="Gene3D" id="3.90.550.10">
    <property type="entry name" value="Spore Coat Polysaccharide Biosynthesis Protein SpsA, Chain A"/>
    <property type="match status" value="1"/>
</dbReference>
<dbReference type="InterPro" id="IPR036425">
    <property type="entry name" value="MoaB/Mog-like_dom_sf"/>
</dbReference>
<name>A0ABV6D389_9HYPH</name>
<protein>
    <submittedName>
        <fullName evidence="3">Molybdopterin-binding/glycosyltransferase family 2 protein</fullName>
    </submittedName>
</protein>
<proteinExistence type="predicted"/>